<keyword evidence="1" id="KW-0732">Signal</keyword>
<dbReference type="EMBL" id="JBHSLD010000028">
    <property type="protein sequence ID" value="MFC5382704.1"/>
    <property type="molecule type" value="Genomic_DNA"/>
</dbReference>
<evidence type="ECO:0000256" key="1">
    <source>
        <dbReference type="SAM" id="SignalP"/>
    </source>
</evidence>
<keyword evidence="3" id="KW-1185">Reference proteome</keyword>
<gene>
    <name evidence="2" type="ORF">ACFPJ6_18210</name>
</gene>
<sequence>MKRYLIALAAAGVAGTVVLGSAAALGVDGGQVQAGSDSTLACQDSPVTLKQISELDPAVPFSIGTRVSGVSEACAGNNLVVTAFDAAGEQVAQSTVIGIGSGDVVARYGTNVPLADIESLTVAIVN</sequence>
<protein>
    <submittedName>
        <fullName evidence="2">Uncharacterized protein</fullName>
    </submittedName>
</protein>
<feature type="chain" id="PRO_5045377967" evidence="1">
    <location>
        <begin position="23"/>
        <end position="126"/>
    </location>
</feature>
<feature type="signal peptide" evidence="1">
    <location>
        <begin position="1"/>
        <end position="22"/>
    </location>
</feature>
<dbReference type="Proteomes" id="UP001596122">
    <property type="component" value="Unassembled WGS sequence"/>
</dbReference>
<organism evidence="2 3">
    <name type="scientific">Aquipuribacter nitratireducens</name>
    <dbReference type="NCBI Taxonomy" id="650104"/>
    <lineage>
        <taxon>Bacteria</taxon>
        <taxon>Bacillati</taxon>
        <taxon>Actinomycetota</taxon>
        <taxon>Actinomycetes</taxon>
        <taxon>Micrococcales</taxon>
        <taxon>Intrasporangiaceae</taxon>
        <taxon>Aquipuribacter</taxon>
    </lineage>
</organism>
<name>A0ABW0GRS8_9MICO</name>
<evidence type="ECO:0000313" key="3">
    <source>
        <dbReference type="Proteomes" id="UP001596122"/>
    </source>
</evidence>
<comment type="caution">
    <text evidence="2">The sequence shown here is derived from an EMBL/GenBank/DDBJ whole genome shotgun (WGS) entry which is preliminary data.</text>
</comment>
<accession>A0ABW0GRS8</accession>
<evidence type="ECO:0000313" key="2">
    <source>
        <dbReference type="EMBL" id="MFC5382704.1"/>
    </source>
</evidence>
<proteinExistence type="predicted"/>
<dbReference type="RefSeq" id="WP_340270413.1">
    <property type="nucleotide sequence ID" value="NZ_JBBEOG010000006.1"/>
</dbReference>
<reference evidence="3" key="1">
    <citation type="journal article" date="2019" name="Int. J. Syst. Evol. Microbiol.">
        <title>The Global Catalogue of Microorganisms (GCM) 10K type strain sequencing project: providing services to taxonomists for standard genome sequencing and annotation.</title>
        <authorList>
            <consortium name="The Broad Institute Genomics Platform"/>
            <consortium name="The Broad Institute Genome Sequencing Center for Infectious Disease"/>
            <person name="Wu L."/>
            <person name="Ma J."/>
        </authorList>
    </citation>
    <scope>NUCLEOTIDE SEQUENCE [LARGE SCALE GENOMIC DNA]</scope>
    <source>
        <strain evidence="3">CCUG 43114</strain>
    </source>
</reference>